<dbReference type="GO" id="GO:0003700">
    <property type="term" value="F:DNA-binding transcription factor activity"/>
    <property type="evidence" value="ECO:0007669"/>
    <property type="project" value="InterPro"/>
</dbReference>
<evidence type="ECO:0000313" key="14">
    <source>
        <dbReference type="Proteomes" id="UP000011761"/>
    </source>
</evidence>
<accession>M2MGP8</accession>
<feature type="non-terminal residue" evidence="13">
    <location>
        <position position="130"/>
    </location>
</feature>
<comment type="cofactor">
    <cofactor evidence="1">
        <name>Zn(2+)</name>
        <dbReference type="ChEBI" id="CHEBI:29105"/>
    </cofactor>
</comment>
<reference evidence="13 14" key="1">
    <citation type="journal article" date="2012" name="PLoS Pathog.">
        <title>Diverse lifestyles and strategies of plant pathogenesis encoded in the genomes of eighteen Dothideomycetes fungi.</title>
        <authorList>
            <person name="Ohm R.A."/>
            <person name="Feau N."/>
            <person name="Henrissat B."/>
            <person name="Schoch C.L."/>
            <person name="Horwitz B.A."/>
            <person name="Barry K.W."/>
            <person name="Condon B.J."/>
            <person name="Copeland A.C."/>
            <person name="Dhillon B."/>
            <person name="Glaser F."/>
            <person name="Hesse C.N."/>
            <person name="Kosti I."/>
            <person name="LaButti K."/>
            <person name="Lindquist E.A."/>
            <person name="Lucas S."/>
            <person name="Salamov A.A."/>
            <person name="Bradshaw R.E."/>
            <person name="Ciuffetti L."/>
            <person name="Hamelin R.C."/>
            <person name="Kema G.H.J."/>
            <person name="Lawrence C."/>
            <person name="Scott J.A."/>
            <person name="Spatafora J.W."/>
            <person name="Turgeon B.G."/>
            <person name="de Wit P.J.G.M."/>
            <person name="Zhong S."/>
            <person name="Goodwin S.B."/>
            <person name="Grigoriev I.V."/>
        </authorList>
    </citation>
    <scope>NUCLEOTIDE SEQUENCE [LARGE SCALE GENOMIC DNA]</scope>
    <source>
        <strain evidence="13 14">UAMH 10762</strain>
    </source>
</reference>
<dbReference type="Gene3D" id="3.40.10.10">
    <property type="entry name" value="DNA Methylphosphotriester Repair Domain"/>
    <property type="match status" value="1"/>
</dbReference>
<dbReference type="AlphaFoldDB" id="M2MGP8"/>
<dbReference type="HOGENOM" id="CLU_000445_81_3_1"/>
<evidence type="ECO:0000256" key="9">
    <source>
        <dbReference type="ARBA" id="ARBA00023159"/>
    </source>
</evidence>
<evidence type="ECO:0000256" key="10">
    <source>
        <dbReference type="ARBA" id="ARBA00023163"/>
    </source>
</evidence>
<dbReference type="InterPro" id="IPR018060">
    <property type="entry name" value="HTH_AraC"/>
</dbReference>
<dbReference type="InterPro" id="IPR009057">
    <property type="entry name" value="Homeodomain-like_sf"/>
</dbReference>
<feature type="non-terminal residue" evidence="13">
    <location>
        <position position="1"/>
    </location>
</feature>
<dbReference type="SUPFAM" id="SSF46689">
    <property type="entry name" value="Homeodomain-like"/>
    <property type="match status" value="1"/>
</dbReference>
<evidence type="ECO:0000256" key="4">
    <source>
        <dbReference type="ARBA" id="ARBA00022723"/>
    </source>
</evidence>
<keyword evidence="2" id="KW-0489">Methyltransferase</keyword>
<evidence type="ECO:0000256" key="7">
    <source>
        <dbReference type="ARBA" id="ARBA00023015"/>
    </source>
</evidence>
<evidence type="ECO:0000256" key="2">
    <source>
        <dbReference type="ARBA" id="ARBA00022603"/>
    </source>
</evidence>
<dbReference type="Gene3D" id="1.10.10.60">
    <property type="entry name" value="Homeodomain-like"/>
    <property type="match status" value="1"/>
</dbReference>
<evidence type="ECO:0000313" key="13">
    <source>
        <dbReference type="EMBL" id="EMC95816.1"/>
    </source>
</evidence>
<keyword evidence="7" id="KW-0805">Transcription regulation</keyword>
<dbReference type="OrthoDB" id="2447880at2759"/>
<gene>
    <name evidence="13" type="ORF">BAUCODRAFT_44242</name>
</gene>
<keyword evidence="11" id="KW-0234">DNA repair</keyword>
<dbReference type="STRING" id="717646.M2MGP8"/>
<organism evidence="13 14">
    <name type="scientific">Baudoinia panamericana (strain UAMH 10762)</name>
    <name type="common">Angels' share fungus</name>
    <name type="synonym">Baudoinia compniacensis (strain UAMH 10762)</name>
    <dbReference type="NCBI Taxonomy" id="717646"/>
    <lineage>
        <taxon>Eukaryota</taxon>
        <taxon>Fungi</taxon>
        <taxon>Dikarya</taxon>
        <taxon>Ascomycota</taxon>
        <taxon>Pezizomycotina</taxon>
        <taxon>Dothideomycetes</taxon>
        <taxon>Dothideomycetidae</taxon>
        <taxon>Mycosphaerellales</taxon>
        <taxon>Teratosphaeriaceae</taxon>
        <taxon>Baudoinia</taxon>
    </lineage>
</organism>
<dbReference type="GO" id="GO:0043565">
    <property type="term" value="F:sequence-specific DNA binding"/>
    <property type="evidence" value="ECO:0007669"/>
    <property type="project" value="InterPro"/>
</dbReference>
<proteinExistence type="predicted"/>
<dbReference type="GeneID" id="19114374"/>
<dbReference type="Proteomes" id="UP000011761">
    <property type="component" value="Unassembled WGS sequence"/>
</dbReference>
<dbReference type="GO" id="GO:0008168">
    <property type="term" value="F:methyltransferase activity"/>
    <property type="evidence" value="ECO:0007669"/>
    <property type="project" value="UniProtKB-KW"/>
</dbReference>
<keyword evidence="10" id="KW-0804">Transcription</keyword>
<keyword evidence="4" id="KW-0479">Metal-binding</keyword>
<evidence type="ECO:0000256" key="6">
    <source>
        <dbReference type="ARBA" id="ARBA00022833"/>
    </source>
</evidence>
<evidence type="ECO:0000256" key="3">
    <source>
        <dbReference type="ARBA" id="ARBA00022679"/>
    </source>
</evidence>
<evidence type="ECO:0000256" key="5">
    <source>
        <dbReference type="ARBA" id="ARBA00022763"/>
    </source>
</evidence>
<dbReference type="InterPro" id="IPR035451">
    <property type="entry name" value="Ada-like_dom_sf"/>
</dbReference>
<evidence type="ECO:0000256" key="1">
    <source>
        <dbReference type="ARBA" id="ARBA00001947"/>
    </source>
</evidence>
<dbReference type="GO" id="GO:0006307">
    <property type="term" value="P:DNA alkylation repair"/>
    <property type="evidence" value="ECO:0007669"/>
    <property type="project" value="UniProtKB-ARBA"/>
</dbReference>
<keyword evidence="9" id="KW-0010">Activator</keyword>
<protein>
    <recommendedName>
        <fullName evidence="12">HTH araC/xylS-type domain-containing protein</fullName>
    </recommendedName>
</protein>
<dbReference type="Pfam" id="PF00165">
    <property type="entry name" value="HTH_AraC"/>
    <property type="match status" value="1"/>
</dbReference>
<sequence>NERWQAVVDKDKTFDGAFVYAVKTTGIFCRPVCKARLARRSNVDFYDSASNAVEAGFRACKRCQPQLAAFDPTAGSIAKVCSILQSLPPDSPSPRLESLAKQAGLTKHHFHRLFKRETGLTPREYALSCR</sequence>
<evidence type="ECO:0000256" key="8">
    <source>
        <dbReference type="ARBA" id="ARBA00023125"/>
    </source>
</evidence>
<keyword evidence="5" id="KW-0227">DNA damage</keyword>
<dbReference type="RefSeq" id="XP_007676893.1">
    <property type="nucleotide sequence ID" value="XM_007678703.1"/>
</dbReference>
<keyword evidence="6" id="KW-0862">Zinc</keyword>
<evidence type="ECO:0000259" key="12">
    <source>
        <dbReference type="PROSITE" id="PS01124"/>
    </source>
</evidence>
<dbReference type="GO" id="GO:0008270">
    <property type="term" value="F:zinc ion binding"/>
    <property type="evidence" value="ECO:0007669"/>
    <property type="project" value="InterPro"/>
</dbReference>
<dbReference type="PROSITE" id="PS01124">
    <property type="entry name" value="HTH_ARAC_FAMILY_2"/>
    <property type="match status" value="1"/>
</dbReference>
<dbReference type="SUPFAM" id="SSF57884">
    <property type="entry name" value="Ada DNA repair protein, N-terminal domain (N-Ada 10)"/>
    <property type="match status" value="1"/>
</dbReference>
<keyword evidence="8" id="KW-0238">DNA-binding</keyword>
<name>M2MGP8_BAUPA</name>
<keyword evidence="14" id="KW-1185">Reference proteome</keyword>
<dbReference type="GO" id="GO:0032259">
    <property type="term" value="P:methylation"/>
    <property type="evidence" value="ECO:0007669"/>
    <property type="project" value="UniProtKB-KW"/>
</dbReference>
<dbReference type="EMBL" id="KB445556">
    <property type="protein sequence ID" value="EMC95816.1"/>
    <property type="molecule type" value="Genomic_DNA"/>
</dbReference>
<dbReference type="OMA" id="MCHGSPY"/>
<dbReference type="eggNOG" id="ENOG502S6W3">
    <property type="taxonomic scope" value="Eukaryota"/>
</dbReference>
<dbReference type="KEGG" id="bcom:BAUCODRAFT_44242"/>
<keyword evidence="3" id="KW-0808">Transferase</keyword>
<feature type="domain" description="HTH araC/xylS-type" evidence="12">
    <location>
        <begin position="78"/>
        <end position="130"/>
    </location>
</feature>
<dbReference type="InterPro" id="IPR004026">
    <property type="entry name" value="Ada_DNA_repair_Zn-bd"/>
</dbReference>
<evidence type="ECO:0000256" key="11">
    <source>
        <dbReference type="ARBA" id="ARBA00023204"/>
    </source>
</evidence>
<dbReference type="Pfam" id="PF02805">
    <property type="entry name" value="Ada_Zn_binding"/>
    <property type="match status" value="1"/>
</dbReference>
<dbReference type="FunFam" id="3.40.10.10:FF:000001">
    <property type="entry name" value="DNA-3-methyladenine glycosylase 2"/>
    <property type="match status" value="1"/>
</dbReference>